<dbReference type="Gene3D" id="3.90.180.10">
    <property type="entry name" value="Medium-chain alcohol dehydrogenases, catalytic domain"/>
    <property type="match status" value="1"/>
</dbReference>
<evidence type="ECO:0000259" key="8">
    <source>
        <dbReference type="Pfam" id="PF08240"/>
    </source>
</evidence>
<organism evidence="9 10">
    <name type="scientific">Nonomuraea polychroma</name>
    <dbReference type="NCBI Taxonomy" id="46176"/>
    <lineage>
        <taxon>Bacteria</taxon>
        <taxon>Bacillati</taxon>
        <taxon>Actinomycetota</taxon>
        <taxon>Actinomycetes</taxon>
        <taxon>Streptosporangiales</taxon>
        <taxon>Streptosporangiaceae</taxon>
        <taxon>Nonomuraea</taxon>
    </lineage>
</organism>
<dbReference type="EMBL" id="SAUN01000001">
    <property type="protein sequence ID" value="RVX47677.1"/>
    <property type="molecule type" value="Genomic_DNA"/>
</dbReference>
<feature type="region of interest" description="Disordered" evidence="6">
    <location>
        <begin position="318"/>
        <end position="337"/>
    </location>
</feature>
<sequence length="337" mass="34598">MRALVLTGPGKAEVQEVEPPVAGPGQVVVGIERAGVCGTDVELFTGEMSYLHTGRSWYPLRPGHEWCGTVTAVGDGVDAAWLGRRVTGDTMLGCGRCDRCRKGRHHVCADLAEIGISRGRAGALAEQLAVPASALHALPDTVDAASGALVEPGGNALRSVHAAGLEPGERLLVLGTGTIGLLVALFARARGAEVHLMGRDEDGLRLARRLGFDDAWTRPSLPALPWDAVVDASNAPHLPALALELVEPAGRVVYIGLAGTPSTLDARDLLLKDVTAVGILGGSAGLPGAIAAYADGSVDARPLVAATVGLAETMDVLAGDRPAGAGPGPKIHIDPRR</sequence>
<dbReference type="Pfam" id="PF08240">
    <property type="entry name" value="ADH_N"/>
    <property type="match status" value="1"/>
</dbReference>
<comment type="caution">
    <text evidence="9">The sequence shown here is derived from an EMBL/GenBank/DDBJ whole genome shotgun (WGS) entry which is preliminary data.</text>
</comment>
<name>A0A438MPA9_9ACTN</name>
<evidence type="ECO:0000256" key="1">
    <source>
        <dbReference type="ARBA" id="ARBA00001947"/>
    </source>
</evidence>
<accession>A0A438MPA9</accession>
<protein>
    <submittedName>
        <fullName evidence="9">D-arabinose 1-dehydrogenase-like Zn-dependent alcohol dehydrogenase</fullName>
    </submittedName>
</protein>
<keyword evidence="4" id="KW-0560">Oxidoreductase</keyword>
<dbReference type="InterPro" id="IPR002328">
    <property type="entry name" value="ADH_Zn_CS"/>
</dbReference>
<dbReference type="AlphaFoldDB" id="A0A438MPA9"/>
<evidence type="ECO:0000256" key="4">
    <source>
        <dbReference type="ARBA" id="ARBA00023002"/>
    </source>
</evidence>
<dbReference type="InterPro" id="IPR011032">
    <property type="entry name" value="GroES-like_sf"/>
</dbReference>
<dbReference type="PANTHER" id="PTHR43401">
    <property type="entry name" value="L-THREONINE 3-DEHYDROGENASE"/>
    <property type="match status" value="1"/>
</dbReference>
<comment type="similarity">
    <text evidence="5">Belongs to the zinc-containing alcohol dehydrogenase family.</text>
</comment>
<dbReference type="InterPro" id="IPR013149">
    <property type="entry name" value="ADH-like_C"/>
</dbReference>
<dbReference type="GO" id="GO:0016491">
    <property type="term" value="F:oxidoreductase activity"/>
    <property type="evidence" value="ECO:0007669"/>
    <property type="project" value="UniProtKB-KW"/>
</dbReference>
<dbReference type="RefSeq" id="WP_127940073.1">
    <property type="nucleotide sequence ID" value="NZ_SAUN01000001.1"/>
</dbReference>
<proteinExistence type="inferred from homology"/>
<dbReference type="GO" id="GO:0008270">
    <property type="term" value="F:zinc ion binding"/>
    <property type="evidence" value="ECO:0007669"/>
    <property type="project" value="InterPro"/>
</dbReference>
<keyword evidence="3 5" id="KW-0862">Zinc</keyword>
<dbReference type="Proteomes" id="UP000284824">
    <property type="component" value="Unassembled WGS sequence"/>
</dbReference>
<feature type="domain" description="Alcohol dehydrogenase-like C-terminal" evidence="7">
    <location>
        <begin position="179"/>
        <end position="290"/>
    </location>
</feature>
<evidence type="ECO:0000256" key="6">
    <source>
        <dbReference type="SAM" id="MobiDB-lite"/>
    </source>
</evidence>
<evidence type="ECO:0000313" key="10">
    <source>
        <dbReference type="Proteomes" id="UP000284824"/>
    </source>
</evidence>
<evidence type="ECO:0000256" key="2">
    <source>
        <dbReference type="ARBA" id="ARBA00022723"/>
    </source>
</evidence>
<keyword evidence="10" id="KW-1185">Reference proteome</keyword>
<keyword evidence="2 5" id="KW-0479">Metal-binding</keyword>
<evidence type="ECO:0000256" key="3">
    <source>
        <dbReference type="ARBA" id="ARBA00022833"/>
    </source>
</evidence>
<dbReference type="PANTHER" id="PTHR43401:SF2">
    <property type="entry name" value="L-THREONINE 3-DEHYDROGENASE"/>
    <property type="match status" value="1"/>
</dbReference>
<dbReference type="SUPFAM" id="SSF51735">
    <property type="entry name" value="NAD(P)-binding Rossmann-fold domains"/>
    <property type="match status" value="1"/>
</dbReference>
<dbReference type="InterPro" id="IPR036291">
    <property type="entry name" value="NAD(P)-bd_dom_sf"/>
</dbReference>
<dbReference type="Gene3D" id="3.40.50.720">
    <property type="entry name" value="NAD(P)-binding Rossmann-like Domain"/>
    <property type="match status" value="1"/>
</dbReference>
<comment type="cofactor">
    <cofactor evidence="1 5">
        <name>Zn(2+)</name>
        <dbReference type="ChEBI" id="CHEBI:29105"/>
    </cofactor>
</comment>
<evidence type="ECO:0000313" key="9">
    <source>
        <dbReference type="EMBL" id="RVX47677.1"/>
    </source>
</evidence>
<reference evidence="9 10" key="1">
    <citation type="submission" date="2019-01" db="EMBL/GenBank/DDBJ databases">
        <title>Sequencing the genomes of 1000 actinobacteria strains.</title>
        <authorList>
            <person name="Klenk H.-P."/>
        </authorList>
    </citation>
    <scope>NUCLEOTIDE SEQUENCE [LARGE SCALE GENOMIC DNA]</scope>
    <source>
        <strain evidence="9 10">DSM 43925</strain>
    </source>
</reference>
<feature type="domain" description="Alcohol dehydrogenase-like N-terminal" evidence="8">
    <location>
        <begin position="23"/>
        <end position="140"/>
    </location>
</feature>
<dbReference type="InterPro" id="IPR013154">
    <property type="entry name" value="ADH-like_N"/>
</dbReference>
<dbReference type="OrthoDB" id="9797931at2"/>
<evidence type="ECO:0000259" key="7">
    <source>
        <dbReference type="Pfam" id="PF00107"/>
    </source>
</evidence>
<dbReference type="SUPFAM" id="SSF50129">
    <property type="entry name" value="GroES-like"/>
    <property type="match status" value="1"/>
</dbReference>
<dbReference type="PROSITE" id="PS00059">
    <property type="entry name" value="ADH_ZINC"/>
    <property type="match status" value="1"/>
</dbReference>
<gene>
    <name evidence="9" type="ORF">EDD27_10622</name>
</gene>
<dbReference type="Pfam" id="PF00107">
    <property type="entry name" value="ADH_zinc_N"/>
    <property type="match status" value="1"/>
</dbReference>
<dbReference type="InterPro" id="IPR050129">
    <property type="entry name" value="Zn_alcohol_dh"/>
</dbReference>
<evidence type="ECO:0000256" key="5">
    <source>
        <dbReference type="RuleBase" id="RU361277"/>
    </source>
</evidence>